<dbReference type="AlphaFoldDB" id="A0A0N4X3B3"/>
<keyword evidence="2" id="KW-1185">Reference proteome</keyword>
<dbReference type="OrthoDB" id="5841613at2759"/>
<evidence type="ECO:0000313" key="2">
    <source>
        <dbReference type="Proteomes" id="UP000268014"/>
    </source>
</evidence>
<name>A0A0N4X3B3_HAEPC</name>
<dbReference type="EMBL" id="UZAF01020869">
    <property type="protein sequence ID" value="VDO73536.1"/>
    <property type="molecule type" value="Genomic_DNA"/>
</dbReference>
<accession>A0A0N4X3B3</accession>
<evidence type="ECO:0000313" key="3">
    <source>
        <dbReference type="WBParaSite" id="HPLM_0001885501-mRNA-1"/>
    </source>
</evidence>
<dbReference type="WBParaSite" id="HPLM_0001885501-mRNA-1">
    <property type="protein sequence ID" value="HPLM_0001885501-mRNA-1"/>
    <property type="gene ID" value="HPLM_0001885501"/>
</dbReference>
<sequence length="149" mass="17142">MHMYFNSGVRELTGRRSCEITRLLIFASTKPSHYLTFTSECPVEKFSRLYFSLDIYESVKISSIICILDNFLSISGPFLCKILLFFSNSSACFVNWVWLVMFVQRCAVILFPLKRIPNTKSLVLRIAPEYVRVCLFIEIVAVSFPSTVT</sequence>
<organism evidence="3">
    <name type="scientific">Haemonchus placei</name>
    <name type="common">Barber's pole worm</name>
    <dbReference type="NCBI Taxonomy" id="6290"/>
    <lineage>
        <taxon>Eukaryota</taxon>
        <taxon>Metazoa</taxon>
        <taxon>Ecdysozoa</taxon>
        <taxon>Nematoda</taxon>
        <taxon>Chromadorea</taxon>
        <taxon>Rhabditida</taxon>
        <taxon>Rhabditina</taxon>
        <taxon>Rhabditomorpha</taxon>
        <taxon>Strongyloidea</taxon>
        <taxon>Trichostrongylidae</taxon>
        <taxon>Haemonchus</taxon>
    </lineage>
</organism>
<gene>
    <name evidence="1" type="ORF">HPLM_LOCUS18847</name>
</gene>
<proteinExistence type="predicted"/>
<protein>
    <submittedName>
        <fullName evidence="3">Ovule protein</fullName>
    </submittedName>
</protein>
<reference evidence="1 2" key="2">
    <citation type="submission" date="2018-11" db="EMBL/GenBank/DDBJ databases">
        <authorList>
            <consortium name="Pathogen Informatics"/>
        </authorList>
    </citation>
    <scope>NUCLEOTIDE SEQUENCE [LARGE SCALE GENOMIC DNA]</scope>
    <source>
        <strain evidence="1 2">MHpl1</strain>
    </source>
</reference>
<evidence type="ECO:0000313" key="1">
    <source>
        <dbReference type="EMBL" id="VDO73536.1"/>
    </source>
</evidence>
<dbReference type="Proteomes" id="UP000268014">
    <property type="component" value="Unassembled WGS sequence"/>
</dbReference>
<reference evidence="3" key="1">
    <citation type="submission" date="2017-02" db="UniProtKB">
        <authorList>
            <consortium name="WormBaseParasite"/>
        </authorList>
    </citation>
    <scope>IDENTIFICATION</scope>
</reference>